<keyword evidence="10" id="KW-1185">Reference proteome</keyword>
<feature type="domain" description="HTH araC/xylS-type" evidence="7">
    <location>
        <begin position="172"/>
        <end position="270"/>
    </location>
</feature>
<dbReference type="InterPro" id="IPR018060">
    <property type="entry name" value="HTH_AraC"/>
</dbReference>
<evidence type="ECO:0000256" key="3">
    <source>
        <dbReference type="ARBA" id="ARBA00022448"/>
    </source>
</evidence>
<reference evidence="10" key="1">
    <citation type="journal article" date="2019" name="Int. J. Syst. Evol. Microbiol.">
        <title>The Global Catalogue of Microorganisms (GCM) 10K type strain sequencing project: providing services to taxonomists for standard genome sequencing and annotation.</title>
        <authorList>
            <consortium name="The Broad Institute Genomics Platform"/>
            <consortium name="The Broad Institute Genome Sequencing Center for Infectious Disease"/>
            <person name="Wu L."/>
            <person name="Ma J."/>
        </authorList>
    </citation>
    <scope>NUCLEOTIDE SEQUENCE [LARGE SCALE GENOMIC DNA]</scope>
    <source>
        <strain evidence="10">KCTC 12907</strain>
    </source>
</reference>
<comment type="similarity">
    <text evidence="2">Belongs to the bacterial solute-binding protein 8 family.</text>
</comment>
<evidence type="ECO:0000256" key="5">
    <source>
        <dbReference type="ARBA" id="ARBA00023015"/>
    </source>
</evidence>
<dbReference type="PANTHER" id="PTHR30532:SF26">
    <property type="entry name" value="IRON(3+)-HYDROXAMATE-BINDING PROTEIN FHUD"/>
    <property type="match status" value="1"/>
</dbReference>
<evidence type="ECO:0000259" key="8">
    <source>
        <dbReference type="PROSITE" id="PS50983"/>
    </source>
</evidence>
<keyword evidence="3" id="KW-0813">Transport</keyword>
<accession>A0ABW2FCZ1</accession>
<name>A0ABW2FCZ1_9BACL</name>
<evidence type="ECO:0000256" key="2">
    <source>
        <dbReference type="ARBA" id="ARBA00008814"/>
    </source>
</evidence>
<gene>
    <name evidence="9" type="ORF">ACFQMJ_21330</name>
</gene>
<dbReference type="InterPro" id="IPR051313">
    <property type="entry name" value="Bact_iron-sidero_bind"/>
</dbReference>
<dbReference type="SUPFAM" id="SSF46689">
    <property type="entry name" value="Homeodomain-like"/>
    <property type="match status" value="2"/>
</dbReference>
<evidence type="ECO:0000256" key="1">
    <source>
        <dbReference type="ARBA" id="ARBA00004196"/>
    </source>
</evidence>
<evidence type="ECO:0000256" key="4">
    <source>
        <dbReference type="ARBA" id="ARBA00022729"/>
    </source>
</evidence>
<evidence type="ECO:0000256" key="6">
    <source>
        <dbReference type="ARBA" id="ARBA00023163"/>
    </source>
</evidence>
<dbReference type="InterPro" id="IPR009057">
    <property type="entry name" value="Homeodomain-like_sf"/>
</dbReference>
<evidence type="ECO:0000313" key="10">
    <source>
        <dbReference type="Proteomes" id="UP001596378"/>
    </source>
</evidence>
<protein>
    <submittedName>
        <fullName evidence="9">Helix-turn-helix domain-containing protein</fullName>
    </submittedName>
</protein>
<dbReference type="Gene3D" id="1.10.10.60">
    <property type="entry name" value="Homeodomain-like"/>
    <property type="match status" value="1"/>
</dbReference>
<dbReference type="PROSITE" id="PS01124">
    <property type="entry name" value="HTH_ARAC_FAMILY_2"/>
    <property type="match status" value="1"/>
</dbReference>
<proteinExistence type="inferred from homology"/>
<comment type="subcellular location">
    <subcellularLocation>
        <location evidence="1">Cell envelope</location>
    </subcellularLocation>
</comment>
<dbReference type="SMART" id="SM00342">
    <property type="entry name" value="HTH_ARAC"/>
    <property type="match status" value="1"/>
</dbReference>
<feature type="domain" description="Fe/B12 periplasmic-binding" evidence="8">
    <location>
        <begin position="274"/>
        <end position="531"/>
    </location>
</feature>
<organism evidence="9 10">
    <name type="scientific">Cohnella cellulosilytica</name>
    <dbReference type="NCBI Taxonomy" id="986710"/>
    <lineage>
        <taxon>Bacteria</taxon>
        <taxon>Bacillati</taxon>
        <taxon>Bacillota</taxon>
        <taxon>Bacilli</taxon>
        <taxon>Bacillales</taxon>
        <taxon>Paenibacillaceae</taxon>
        <taxon>Cohnella</taxon>
    </lineage>
</organism>
<dbReference type="PANTHER" id="PTHR30532">
    <property type="entry name" value="IRON III DICITRATE-BINDING PERIPLASMIC PROTEIN"/>
    <property type="match status" value="1"/>
</dbReference>
<comment type="caution">
    <text evidence="9">The sequence shown here is derived from an EMBL/GenBank/DDBJ whole genome shotgun (WGS) entry which is preliminary data.</text>
</comment>
<dbReference type="Gene3D" id="3.40.50.1980">
    <property type="entry name" value="Nitrogenase molybdenum iron protein domain"/>
    <property type="match status" value="2"/>
</dbReference>
<dbReference type="Proteomes" id="UP001596378">
    <property type="component" value="Unassembled WGS sequence"/>
</dbReference>
<sequence length="531" mass="60041">MAHTKLETDALYPVYRLTAARKCSLVAGSGGHGTVLERYRLVVGLAGNGRLILDGKIYGLRAGTAFAAGPRSLLFVDAGEEETLELLEADFEEVGLPPKEASSLGFPCLGYLELPAEVDAAKELENLSGEPTAGGPIERYERHLRFERLLLAIMKRNYCPKGRMPGMRKLVEATLDEIHARYCEPLRVDRLARSCCMSVRHYSRTFAELTGQSPVEYLTGLRIARSVRTLIASGGRWKEAAAKSGYADADYYGKRFKEKMGMSPSVYMRNWRKSPQIVALQCAGDLLALGVKPVGMMTNGLWGPLGGYKNGVAILDRDERISGTIASLRPDLIIAGDYTDGELLESLAKIAPTIEVEWEGIGPFRHLHMLGDLLGKQREKREWLTRYERTREELMEKLLAPDERRRTAAVFYMWRNEIRLFAPQIFPAFYDTLGYDAPPSFREWTERERRQGCIAVPFDRLPEYAADAMFLIVQDETAREAFRRMGRVYRDILPAIRNDRFHRLEPDWHGIDATSLYWQLGRLAELGPLLR</sequence>
<evidence type="ECO:0000313" key="9">
    <source>
        <dbReference type="EMBL" id="MFC7151087.1"/>
    </source>
</evidence>
<dbReference type="Pfam" id="PF12833">
    <property type="entry name" value="HTH_18"/>
    <property type="match status" value="1"/>
</dbReference>
<dbReference type="EMBL" id="JBHTAI010000014">
    <property type="protein sequence ID" value="MFC7151087.1"/>
    <property type="molecule type" value="Genomic_DNA"/>
</dbReference>
<keyword evidence="6" id="KW-0804">Transcription</keyword>
<keyword evidence="5" id="KW-0805">Transcription regulation</keyword>
<evidence type="ECO:0000259" key="7">
    <source>
        <dbReference type="PROSITE" id="PS01124"/>
    </source>
</evidence>
<keyword evidence="4" id="KW-0732">Signal</keyword>
<dbReference type="RefSeq" id="WP_378049676.1">
    <property type="nucleotide sequence ID" value="NZ_JBHMDN010000021.1"/>
</dbReference>
<dbReference type="InterPro" id="IPR002491">
    <property type="entry name" value="ABC_transptr_periplasmic_BD"/>
</dbReference>
<dbReference type="SUPFAM" id="SSF53807">
    <property type="entry name" value="Helical backbone' metal receptor"/>
    <property type="match status" value="1"/>
</dbReference>
<dbReference type="Pfam" id="PF01497">
    <property type="entry name" value="Peripla_BP_2"/>
    <property type="match status" value="1"/>
</dbReference>
<dbReference type="PROSITE" id="PS50983">
    <property type="entry name" value="FE_B12_PBP"/>
    <property type="match status" value="1"/>
</dbReference>